<sequence>MPRSGILHNPLTIIADGNIIEGIAWGRKTALTLPAAKHTISVVDKNGRRPSNSITIDAVDGESINLICYLNTQTG</sequence>
<protein>
    <submittedName>
        <fullName evidence="1">Uncharacterized protein</fullName>
    </submittedName>
</protein>
<comment type="caution">
    <text evidence="1">The sequence shown here is derived from an EMBL/GenBank/DDBJ whole genome shotgun (WGS) entry which is preliminary data.</text>
</comment>
<proteinExistence type="predicted"/>
<gene>
    <name evidence="1" type="ORF">SDC9_183601</name>
</gene>
<reference evidence="1" key="1">
    <citation type="submission" date="2019-08" db="EMBL/GenBank/DDBJ databases">
        <authorList>
            <person name="Kucharzyk K."/>
            <person name="Murdoch R.W."/>
            <person name="Higgins S."/>
            <person name="Loffler F."/>
        </authorList>
    </citation>
    <scope>NUCLEOTIDE SEQUENCE</scope>
</reference>
<name>A0A645HC51_9ZZZZ</name>
<organism evidence="1">
    <name type="scientific">bioreactor metagenome</name>
    <dbReference type="NCBI Taxonomy" id="1076179"/>
    <lineage>
        <taxon>unclassified sequences</taxon>
        <taxon>metagenomes</taxon>
        <taxon>ecological metagenomes</taxon>
    </lineage>
</organism>
<dbReference type="AlphaFoldDB" id="A0A645HC51"/>
<accession>A0A645HC51</accession>
<dbReference type="EMBL" id="VSSQ01090042">
    <property type="protein sequence ID" value="MPN36096.1"/>
    <property type="molecule type" value="Genomic_DNA"/>
</dbReference>
<evidence type="ECO:0000313" key="1">
    <source>
        <dbReference type="EMBL" id="MPN36096.1"/>
    </source>
</evidence>